<gene>
    <name evidence="3" type="ORF">NAG76_22580</name>
</gene>
<dbReference type="Gene3D" id="3.40.50.300">
    <property type="entry name" value="P-loop containing nucleotide triphosphate hydrolases"/>
    <property type="match status" value="1"/>
</dbReference>
<dbReference type="AlphaFoldDB" id="A0A9J6ZEI5"/>
<evidence type="ECO:0000313" key="4">
    <source>
        <dbReference type="Proteomes" id="UP001056756"/>
    </source>
</evidence>
<sequence>MTKTKATTSKTSDSKLRTTQYAHAVVAGLIITSKKVYLACQRHLNDLKRQGKGSFTWVFDEKKGYRPVEYIERFCKPSQGDYDELKLQDWQHFVIGSMYGWVHAKSGVRRFKEALIYVGRKNGKTTLISGLSLFAASKDNENGARVFQLANSKEQARELFDECKAMVKASTLLDRHFETTLHEIRYGRSNSKIMPLATDSKKLDGKNASFAVFDEIHEYKTYKLINVIKNSTGARSQPMIIYITTAGYQLDGPLMDYYEKGADVLNGVIPDERSFYFMAELDPEDDINDPKNWIKANPSLGVTLKLETLIEEWESRQHIPAERNDFITKRLNRFVQSDEQSFIDFEVIKKNDKSILLDELKGKVAIGGFDLSQSEDFTSACLEFTLDDGRVFVRSHSWIPQKKVDMDNEKIPYDEWVKEGWLTIIKGDYVDYTYLYDWFIARANEYQIRKITYDPANAYRLVEDLKSYGFNCEPVRQGHLTLNAPLKDIKEMLLDGKVVFNKNRLFRWYLNNVKLVEDRNGNWLPTKQSRYRKIDGFAAWLNAHTETLKLMSVPQPTGRVEVISVKSLKGR</sequence>
<dbReference type="Pfam" id="PF03354">
    <property type="entry name" value="TerL_ATPase"/>
    <property type="match status" value="1"/>
</dbReference>
<organism evidence="3 4">
    <name type="scientific">Candidatus Pristimantibacillus lignocellulolyticus</name>
    <dbReference type="NCBI Taxonomy" id="2994561"/>
    <lineage>
        <taxon>Bacteria</taxon>
        <taxon>Bacillati</taxon>
        <taxon>Bacillota</taxon>
        <taxon>Bacilli</taxon>
        <taxon>Bacillales</taxon>
        <taxon>Paenibacillaceae</taxon>
        <taxon>Candidatus Pristimantibacillus</taxon>
    </lineage>
</organism>
<dbReference type="InterPro" id="IPR046461">
    <property type="entry name" value="TerL_ATPase"/>
</dbReference>
<evidence type="ECO:0000259" key="1">
    <source>
        <dbReference type="Pfam" id="PF03354"/>
    </source>
</evidence>
<accession>A0A9J6ZEI5</accession>
<dbReference type="KEGG" id="plig:NAG76_22580"/>
<feature type="domain" description="Terminase large subunit-like ATPase" evidence="1">
    <location>
        <begin position="89"/>
        <end position="259"/>
    </location>
</feature>
<feature type="domain" description="Terminase large subunit-like endonuclease" evidence="2">
    <location>
        <begin position="271"/>
        <end position="547"/>
    </location>
</feature>
<dbReference type="GO" id="GO:0004519">
    <property type="term" value="F:endonuclease activity"/>
    <property type="evidence" value="ECO:0007669"/>
    <property type="project" value="InterPro"/>
</dbReference>
<proteinExistence type="predicted"/>
<dbReference type="Pfam" id="PF20441">
    <property type="entry name" value="TerL_nuclease"/>
    <property type="match status" value="1"/>
</dbReference>
<evidence type="ECO:0000259" key="2">
    <source>
        <dbReference type="Pfam" id="PF20441"/>
    </source>
</evidence>
<reference evidence="3" key="1">
    <citation type="submission" date="2022-05" db="EMBL/GenBank/DDBJ databases">
        <title>Novel bacterial taxa in a minimal lignocellulolytic consortium and its capacity to transform plastics disclosed by genome-resolved metagenomics.</title>
        <authorList>
            <person name="Rodriguez C.A.D."/>
            <person name="Diaz-Garcia L."/>
            <person name="Herrera K."/>
            <person name="Tarazona N.A."/>
            <person name="Sproer C."/>
            <person name="Overmann J."/>
            <person name="Jimenez D.J."/>
        </authorList>
    </citation>
    <scope>NUCLEOTIDE SEQUENCE</scope>
    <source>
        <strain evidence="3">MAG5</strain>
    </source>
</reference>
<dbReference type="InterPro" id="IPR005021">
    <property type="entry name" value="Terminase_largesu-like"/>
</dbReference>
<name>A0A9J6ZEI5_9BACL</name>
<evidence type="ECO:0000313" key="3">
    <source>
        <dbReference type="EMBL" id="URN94566.1"/>
    </source>
</evidence>
<dbReference type="PANTHER" id="PTHR41287:SF1">
    <property type="entry name" value="PROTEIN YMFN"/>
    <property type="match status" value="1"/>
</dbReference>
<protein>
    <submittedName>
        <fullName evidence="3">Terminase large subunit</fullName>
    </submittedName>
</protein>
<dbReference type="InterPro" id="IPR027417">
    <property type="entry name" value="P-loop_NTPase"/>
</dbReference>
<dbReference type="PANTHER" id="PTHR41287">
    <property type="match status" value="1"/>
</dbReference>
<dbReference type="InterPro" id="IPR046462">
    <property type="entry name" value="TerL_nuclease"/>
</dbReference>
<dbReference type="EMBL" id="CP097899">
    <property type="protein sequence ID" value="URN94566.1"/>
    <property type="molecule type" value="Genomic_DNA"/>
</dbReference>
<dbReference type="Proteomes" id="UP001056756">
    <property type="component" value="Chromosome"/>
</dbReference>